<evidence type="ECO:0000256" key="11">
    <source>
        <dbReference type="ARBA" id="ARBA00046213"/>
    </source>
</evidence>
<evidence type="ECO:0000256" key="2">
    <source>
        <dbReference type="ARBA" id="ARBA00005189"/>
    </source>
</evidence>
<proteinExistence type="inferred from homology"/>
<dbReference type="InterPro" id="IPR023213">
    <property type="entry name" value="CAT-like_dom_sf"/>
</dbReference>
<comment type="catalytic activity">
    <reaction evidence="15">
        <text>dodecanoyl-CoA + (R)-carnitine = O-dodecanoyl-R-carnitine + CoA</text>
        <dbReference type="Rhea" id="RHEA:40279"/>
        <dbReference type="ChEBI" id="CHEBI:16347"/>
        <dbReference type="ChEBI" id="CHEBI:57287"/>
        <dbReference type="ChEBI" id="CHEBI:57375"/>
        <dbReference type="ChEBI" id="CHEBI:77086"/>
    </reaction>
</comment>
<comment type="similarity">
    <text evidence="3">Belongs to the carnitine/choline acetyltransferase family.</text>
</comment>
<keyword evidence="24" id="KW-1185">Reference proteome</keyword>
<dbReference type="InterPro" id="IPR000542">
    <property type="entry name" value="Carn_acyl_trans"/>
</dbReference>
<evidence type="ECO:0000256" key="16">
    <source>
        <dbReference type="ARBA" id="ARBA00048565"/>
    </source>
</evidence>
<evidence type="ECO:0000256" key="1">
    <source>
        <dbReference type="ARBA" id="ARBA00004443"/>
    </source>
</evidence>
<keyword evidence="23" id="KW-0808">Transferase</keyword>
<evidence type="ECO:0000256" key="19">
    <source>
        <dbReference type="ARBA" id="ARBA00048991"/>
    </source>
</evidence>
<dbReference type="PANTHER" id="PTHR22589:SF51">
    <property type="entry name" value="CARNITINE O-PALMITOYLTRANSFERASE 2, MITOCHONDRIAL"/>
    <property type="match status" value="1"/>
</dbReference>
<comment type="function">
    <text evidence="11">Involved in the intramitochondrial synthesis of acylcarnitines from accumulated acyl-CoA metabolites. Reconverts acylcarnitines back into the respective acyl-CoA esters that can then undergo beta-oxidation, an essential step for the mitochondrial uptake of long-chain fatty acids and their subsequent beta-oxidation in the mitochondrion. Active with medium (C8-C12) and long-chain (C14-C18) acyl-CoA esters.</text>
</comment>
<comment type="catalytic activity">
    <reaction evidence="12">
        <text>(5Z)-tetradecenoyl-CoA + (R)-carnitine = O-(5Z)-tetradecenoyl-(R)-carnitine + CoA</text>
        <dbReference type="Rhea" id="RHEA:44852"/>
        <dbReference type="ChEBI" id="CHEBI:16347"/>
        <dbReference type="ChEBI" id="CHEBI:57287"/>
        <dbReference type="ChEBI" id="CHEBI:84649"/>
        <dbReference type="ChEBI" id="CHEBI:84650"/>
    </reaction>
</comment>
<comment type="caution">
    <text evidence="23">The sequence shown here is derived from an EMBL/GenBank/DDBJ whole genome shotgun (WGS) entry which is preliminary data.</text>
</comment>
<evidence type="ECO:0000256" key="8">
    <source>
        <dbReference type="ARBA" id="ARBA00023128"/>
    </source>
</evidence>
<organism evidence="23 24">
    <name type="scientific">Pipistrellus kuhlii</name>
    <name type="common">Kuhl's pipistrelle</name>
    <dbReference type="NCBI Taxonomy" id="59472"/>
    <lineage>
        <taxon>Eukaryota</taxon>
        <taxon>Metazoa</taxon>
        <taxon>Chordata</taxon>
        <taxon>Craniata</taxon>
        <taxon>Vertebrata</taxon>
        <taxon>Euteleostomi</taxon>
        <taxon>Mammalia</taxon>
        <taxon>Eutheria</taxon>
        <taxon>Laurasiatheria</taxon>
        <taxon>Chiroptera</taxon>
        <taxon>Yangochiroptera</taxon>
        <taxon>Vespertilionidae</taxon>
        <taxon>Pipistrellus</taxon>
    </lineage>
</organism>
<dbReference type="Pfam" id="PF00755">
    <property type="entry name" value="Carn_acyltransf"/>
    <property type="match status" value="1"/>
</dbReference>
<dbReference type="EC" id="2.3.1.21" evidence="4"/>
<sequence>MVARLLLRAWPRVAAGGPGAPRRPLSAGSGPGQYLQRSIVPTMHYQDSLPRLPVPKLEDTIRRYLSAQKPLLDDEQFRKTEEFCKNFKNGIGQELHNQLVAQDKQNKHTSYISGQGFDRHLFALRYLAAAQGIALPELYLDPAYGQINHNILSTSTLTSPAVNIGGFAPVVPDGFGVGYAVHDNWIGCNVSSYTSRNAREFLQCVQKALEDMFDAMEGKSVRT</sequence>
<reference evidence="23 24" key="1">
    <citation type="journal article" date="2020" name="Nature">
        <title>Six reference-quality genomes reveal evolution of bat adaptations.</title>
        <authorList>
            <person name="Jebb D."/>
            <person name="Huang Z."/>
            <person name="Pippel M."/>
            <person name="Hughes G.M."/>
            <person name="Lavrichenko K."/>
            <person name="Devanna P."/>
            <person name="Winkler S."/>
            <person name="Jermiin L.S."/>
            <person name="Skirmuntt E.C."/>
            <person name="Katzourakis A."/>
            <person name="Burkitt-Gray L."/>
            <person name="Ray D.A."/>
            <person name="Sullivan K.A.M."/>
            <person name="Roscito J.G."/>
            <person name="Kirilenko B.M."/>
            <person name="Davalos L.M."/>
            <person name="Corthals A.P."/>
            <person name="Power M.L."/>
            <person name="Jones G."/>
            <person name="Ransome R.D."/>
            <person name="Dechmann D.K.N."/>
            <person name="Locatelli A.G."/>
            <person name="Puechmaille S.J."/>
            <person name="Fedrigo O."/>
            <person name="Jarvis E.D."/>
            <person name="Hiller M."/>
            <person name="Vernes S.C."/>
            <person name="Myers E.W."/>
            <person name="Teeling E.C."/>
        </authorList>
    </citation>
    <scope>NUCLEOTIDE SEQUENCE [LARGE SCALE GENOMIC DNA]</scope>
    <source>
        <strain evidence="23">MPipKuh1</strain>
        <tissue evidence="23">Flight muscle</tissue>
    </source>
</reference>
<evidence type="ECO:0000259" key="22">
    <source>
        <dbReference type="Pfam" id="PF00755"/>
    </source>
</evidence>
<evidence type="ECO:0000256" key="17">
    <source>
        <dbReference type="ARBA" id="ARBA00048758"/>
    </source>
</evidence>
<comment type="catalytic activity">
    <reaction evidence="17">
        <text>(9Z)-tetradecenoyl-CoA + (R)-carnitine = O-(9Z)-tetradecenoyl-(R)-carnitine + CoA</text>
        <dbReference type="Rhea" id="RHEA:44848"/>
        <dbReference type="ChEBI" id="CHEBI:16347"/>
        <dbReference type="ChEBI" id="CHEBI:57287"/>
        <dbReference type="ChEBI" id="CHEBI:65060"/>
        <dbReference type="ChEBI" id="CHEBI:84647"/>
    </reaction>
</comment>
<evidence type="ECO:0000256" key="20">
    <source>
        <dbReference type="ARBA" id="ARBA00049066"/>
    </source>
</evidence>
<comment type="catalytic activity">
    <reaction evidence="13">
        <text>decanoyl-CoA + (R)-carnitine = O-decanoyl-(R)-carnitine + CoA</text>
        <dbReference type="Rhea" id="RHEA:44828"/>
        <dbReference type="ChEBI" id="CHEBI:16347"/>
        <dbReference type="ChEBI" id="CHEBI:28717"/>
        <dbReference type="ChEBI" id="CHEBI:57287"/>
        <dbReference type="ChEBI" id="CHEBI:61430"/>
    </reaction>
</comment>
<feature type="domain" description="Choline/carnitine acyltransferase" evidence="22">
    <location>
        <begin position="112"/>
        <end position="206"/>
    </location>
</feature>
<evidence type="ECO:0000256" key="10">
    <source>
        <dbReference type="ARBA" id="ARBA00042919"/>
    </source>
</evidence>
<comment type="subcellular location">
    <subcellularLocation>
        <location evidence="1">Mitochondrion inner membrane</location>
        <topology evidence="1">Peripheral membrane protein</topology>
        <orientation evidence="1">Matrix side</orientation>
    </subcellularLocation>
</comment>
<keyword evidence="7" id="KW-0007">Acetylation</keyword>
<evidence type="ECO:0000256" key="21">
    <source>
        <dbReference type="ARBA" id="ARBA00049150"/>
    </source>
</evidence>
<evidence type="ECO:0000313" key="23">
    <source>
        <dbReference type="EMBL" id="KAF6381593.1"/>
    </source>
</evidence>
<accession>A0A7J8A520</accession>
<evidence type="ECO:0000256" key="3">
    <source>
        <dbReference type="ARBA" id="ARBA00005232"/>
    </source>
</evidence>
<dbReference type="GO" id="GO:0006635">
    <property type="term" value="P:fatty acid beta-oxidation"/>
    <property type="evidence" value="ECO:0007669"/>
    <property type="project" value="TreeGrafter"/>
</dbReference>
<keyword evidence="6" id="KW-0809">Transit peptide</keyword>
<evidence type="ECO:0000256" key="6">
    <source>
        <dbReference type="ARBA" id="ARBA00022946"/>
    </source>
</evidence>
<keyword evidence="5" id="KW-0999">Mitochondrion inner membrane</keyword>
<evidence type="ECO:0000256" key="7">
    <source>
        <dbReference type="ARBA" id="ARBA00022990"/>
    </source>
</evidence>
<dbReference type="EMBL" id="JACAGB010000002">
    <property type="protein sequence ID" value="KAF6381593.1"/>
    <property type="molecule type" value="Genomic_DNA"/>
</dbReference>
<dbReference type="SUPFAM" id="SSF52777">
    <property type="entry name" value="CoA-dependent acyltransferases"/>
    <property type="match status" value="2"/>
</dbReference>
<evidence type="ECO:0000256" key="12">
    <source>
        <dbReference type="ARBA" id="ARBA00047431"/>
    </source>
</evidence>
<dbReference type="InterPro" id="IPR039551">
    <property type="entry name" value="Cho/carn_acyl_trans"/>
</dbReference>
<evidence type="ECO:0000256" key="13">
    <source>
        <dbReference type="ARBA" id="ARBA00047449"/>
    </source>
</evidence>
<dbReference type="Proteomes" id="UP000558488">
    <property type="component" value="Unassembled WGS sequence"/>
</dbReference>
<dbReference type="Gene3D" id="3.30.559.10">
    <property type="entry name" value="Chloramphenicol acetyltransferase-like domain"/>
    <property type="match status" value="2"/>
</dbReference>
<comment type="catalytic activity">
    <reaction evidence="20">
        <text>(R)-carnitine + octadecanoyl-CoA = O-octadecanoyl-(R)-carnitine + CoA</text>
        <dbReference type="Rhea" id="RHEA:44840"/>
        <dbReference type="ChEBI" id="CHEBI:16347"/>
        <dbReference type="ChEBI" id="CHEBI:57287"/>
        <dbReference type="ChEBI" id="CHEBI:57394"/>
        <dbReference type="ChEBI" id="CHEBI:84644"/>
    </reaction>
</comment>
<comment type="catalytic activity">
    <reaction evidence="16">
        <text>(R)-carnitine + (9Z)-octadecenoyl-CoA = O-(9Z)-octadecenoyl-(R)-carnitine + CoA</text>
        <dbReference type="Rhea" id="RHEA:44856"/>
        <dbReference type="ChEBI" id="CHEBI:16347"/>
        <dbReference type="ChEBI" id="CHEBI:57287"/>
        <dbReference type="ChEBI" id="CHEBI:57387"/>
        <dbReference type="ChEBI" id="CHEBI:84651"/>
    </reaction>
</comment>
<evidence type="ECO:0000256" key="15">
    <source>
        <dbReference type="ARBA" id="ARBA00047819"/>
    </source>
</evidence>
<keyword evidence="8" id="KW-0496">Mitochondrion</keyword>
<evidence type="ECO:0000256" key="4">
    <source>
        <dbReference type="ARBA" id="ARBA00013243"/>
    </source>
</evidence>
<comment type="catalytic activity">
    <reaction evidence="19">
        <text>tetradecanoyl-CoA + (R)-carnitine = O-tetradecanoyl-(R)-carnitine + CoA</text>
        <dbReference type="Rhea" id="RHEA:44832"/>
        <dbReference type="ChEBI" id="CHEBI:16347"/>
        <dbReference type="ChEBI" id="CHEBI:57287"/>
        <dbReference type="ChEBI" id="CHEBI:57385"/>
        <dbReference type="ChEBI" id="CHEBI:84634"/>
    </reaction>
</comment>
<dbReference type="GO" id="GO:0005743">
    <property type="term" value="C:mitochondrial inner membrane"/>
    <property type="evidence" value="ECO:0007669"/>
    <property type="project" value="UniProtKB-SubCell"/>
</dbReference>
<comment type="catalytic activity">
    <reaction evidence="18">
        <text>eicosanoyl-CoA + (R)-carnitine = O-eicosanoyl-(R)-carnitine + CoA</text>
        <dbReference type="Rhea" id="RHEA:44844"/>
        <dbReference type="ChEBI" id="CHEBI:16347"/>
        <dbReference type="ChEBI" id="CHEBI:57287"/>
        <dbReference type="ChEBI" id="CHEBI:57380"/>
        <dbReference type="ChEBI" id="CHEBI:84645"/>
    </reaction>
</comment>
<comment type="catalytic activity">
    <reaction evidence="14">
        <text>octanoyl-CoA + (R)-carnitine = O-octanoyl-(R)-carnitine + CoA</text>
        <dbReference type="Rhea" id="RHEA:17177"/>
        <dbReference type="ChEBI" id="CHEBI:16347"/>
        <dbReference type="ChEBI" id="CHEBI:18102"/>
        <dbReference type="ChEBI" id="CHEBI:57287"/>
        <dbReference type="ChEBI" id="CHEBI:57386"/>
    </reaction>
</comment>
<evidence type="ECO:0000256" key="9">
    <source>
        <dbReference type="ARBA" id="ARBA00040346"/>
    </source>
</evidence>
<dbReference type="AlphaFoldDB" id="A0A7J8A520"/>
<evidence type="ECO:0000256" key="5">
    <source>
        <dbReference type="ARBA" id="ARBA00022792"/>
    </source>
</evidence>
<evidence type="ECO:0000256" key="18">
    <source>
        <dbReference type="ARBA" id="ARBA00048764"/>
    </source>
</evidence>
<dbReference type="GO" id="GO:0004095">
    <property type="term" value="F:carnitine O-palmitoyltransferase activity"/>
    <property type="evidence" value="ECO:0007669"/>
    <property type="project" value="UniProtKB-EC"/>
</dbReference>
<name>A0A7J8A520_PIPKU</name>
<evidence type="ECO:0000256" key="14">
    <source>
        <dbReference type="ARBA" id="ARBA00047809"/>
    </source>
</evidence>
<keyword evidence="5" id="KW-0472">Membrane</keyword>
<dbReference type="PROSITE" id="PS00439">
    <property type="entry name" value="ACYLTRANSF_C_1"/>
    <property type="match status" value="1"/>
</dbReference>
<protein>
    <recommendedName>
        <fullName evidence="9">Carnitine O-palmitoyltransferase 2, mitochondrial</fullName>
        <ecNumber evidence="4">2.3.1.21</ecNumber>
    </recommendedName>
    <alternativeName>
        <fullName evidence="10">Carnitine palmitoyltransferase II</fullName>
    </alternativeName>
</protein>
<comment type="catalytic activity">
    <reaction evidence="21">
        <text>(R)-carnitine + hexadecanoyl-CoA = O-hexadecanoyl-(R)-carnitine + CoA</text>
        <dbReference type="Rhea" id="RHEA:12661"/>
        <dbReference type="ChEBI" id="CHEBI:16347"/>
        <dbReference type="ChEBI" id="CHEBI:17490"/>
        <dbReference type="ChEBI" id="CHEBI:57287"/>
        <dbReference type="ChEBI" id="CHEBI:57379"/>
        <dbReference type="EC" id="2.3.1.21"/>
    </reaction>
    <physiologicalReaction direction="right-to-left" evidence="21">
        <dbReference type="Rhea" id="RHEA:12663"/>
    </physiologicalReaction>
</comment>
<gene>
    <name evidence="23" type="ORF">mPipKuh1_003256</name>
</gene>
<evidence type="ECO:0000313" key="24">
    <source>
        <dbReference type="Proteomes" id="UP000558488"/>
    </source>
</evidence>
<comment type="pathway">
    <text evidence="2">Lipid metabolism.</text>
</comment>
<dbReference type="PANTHER" id="PTHR22589">
    <property type="entry name" value="CARNITINE O-ACYLTRANSFERASE"/>
    <property type="match status" value="1"/>
</dbReference>